<evidence type="ECO:0000256" key="6">
    <source>
        <dbReference type="ARBA" id="ARBA00023145"/>
    </source>
</evidence>
<dbReference type="CDD" id="cd00190">
    <property type="entry name" value="Tryp_SPc"/>
    <property type="match status" value="1"/>
</dbReference>
<dbReference type="InterPro" id="IPR001254">
    <property type="entry name" value="Trypsin_dom"/>
</dbReference>
<dbReference type="InterPro" id="IPR043504">
    <property type="entry name" value="Peptidase_S1_PA_chymotrypsin"/>
</dbReference>
<keyword evidence="11" id="KW-1185">Reference proteome</keyword>
<dbReference type="InterPro" id="IPR001314">
    <property type="entry name" value="Peptidase_S1A"/>
</dbReference>
<proteinExistence type="inferred from homology"/>
<dbReference type="GO" id="GO:0006508">
    <property type="term" value="P:proteolysis"/>
    <property type="evidence" value="ECO:0007669"/>
    <property type="project" value="UniProtKB-KW"/>
</dbReference>
<evidence type="ECO:0000256" key="1">
    <source>
        <dbReference type="ARBA" id="ARBA00022670"/>
    </source>
</evidence>
<evidence type="ECO:0000313" key="11">
    <source>
        <dbReference type="Proteomes" id="UP000515162"/>
    </source>
</evidence>
<keyword evidence="3" id="KW-0378">Hydrolase</keyword>
<keyword evidence="4" id="KW-0720">Serine protease</keyword>
<feature type="domain" description="Peptidase S1" evidence="10">
    <location>
        <begin position="45"/>
        <end position="284"/>
    </location>
</feature>
<dbReference type="SUPFAM" id="SSF50494">
    <property type="entry name" value="Trypsin-like serine proteases"/>
    <property type="match status" value="1"/>
</dbReference>
<reference evidence="12" key="1">
    <citation type="submission" date="2025-08" db="UniProtKB">
        <authorList>
            <consortium name="RefSeq"/>
        </authorList>
    </citation>
    <scope>IDENTIFICATION</scope>
    <source>
        <strain evidence="12">Mau12</strain>
        <tissue evidence="12">Whole Body</tissue>
    </source>
</reference>
<dbReference type="FunFam" id="2.40.10.10:FF:000068">
    <property type="entry name" value="transmembrane protease serine 2"/>
    <property type="match status" value="1"/>
</dbReference>
<dbReference type="SMART" id="SM00020">
    <property type="entry name" value="Tryp_SPc"/>
    <property type="match status" value="1"/>
</dbReference>
<feature type="chain" id="PRO_5027655748" evidence="9">
    <location>
        <begin position="31"/>
        <end position="296"/>
    </location>
</feature>
<keyword evidence="1 12" id="KW-0645">Protease</keyword>
<dbReference type="PROSITE" id="PS50240">
    <property type="entry name" value="TRYPSIN_DOM"/>
    <property type="match status" value="1"/>
</dbReference>
<dbReference type="InterPro" id="IPR051487">
    <property type="entry name" value="Ser/Thr_Proteases_Immune/Dev"/>
</dbReference>
<keyword evidence="5" id="KW-0106">Calcium</keyword>
<dbReference type="Gene3D" id="2.40.10.10">
    <property type="entry name" value="Trypsin-like serine proteases"/>
    <property type="match status" value="2"/>
</dbReference>
<evidence type="ECO:0000256" key="7">
    <source>
        <dbReference type="ARBA" id="ARBA00023157"/>
    </source>
</evidence>
<evidence type="ECO:0000256" key="4">
    <source>
        <dbReference type="ARBA" id="ARBA00022825"/>
    </source>
</evidence>
<dbReference type="PROSITE" id="PS00134">
    <property type="entry name" value="TRYPSIN_HIS"/>
    <property type="match status" value="1"/>
</dbReference>
<keyword evidence="7" id="KW-1015">Disulfide bond</keyword>
<dbReference type="PRINTS" id="PR00722">
    <property type="entry name" value="CHYMOTRYPSIN"/>
</dbReference>
<keyword evidence="6" id="KW-0865">Zymogen</keyword>
<evidence type="ECO:0000256" key="9">
    <source>
        <dbReference type="SAM" id="SignalP"/>
    </source>
</evidence>
<dbReference type="GeneID" id="117136545"/>
<evidence type="ECO:0000256" key="5">
    <source>
        <dbReference type="ARBA" id="ARBA00022837"/>
    </source>
</evidence>
<sequence length="296" mass="33337">MVQFVLLASYAMYWILLLAFLFPWHPHATAQFLEPDCGYMSLEALQNEEHQAHISESPWMAYLHKSGDIVCGGTLINHRFVLTAAHCIREDENLTVRLGEFNSLTSIDCNGSDCLPPSEDFEIDLAFRHGGYSRTNKIHDIGLLRLAKSVEYKVHIKPICLITNTTLQPKIERLHRLVATGWGRSPSETANHILKSIRVIRVNWNVCSDTYWVDRRRDQICVSHESGVSCSGDSGGPMGHAIRLNGRVVFVQVGIVSYGNAECLSPSVFTNVMEHIDWIMAALSTSHHSRQKIKVK</sequence>
<evidence type="ECO:0000313" key="12">
    <source>
        <dbReference type="RefSeq" id="XP_033153388.1"/>
    </source>
</evidence>
<protein>
    <submittedName>
        <fullName evidence="12">Serine protease grass</fullName>
    </submittedName>
</protein>
<dbReference type="GO" id="GO:0046872">
    <property type="term" value="F:metal ion binding"/>
    <property type="evidence" value="ECO:0007669"/>
    <property type="project" value="UniProtKB-KW"/>
</dbReference>
<evidence type="ECO:0000256" key="3">
    <source>
        <dbReference type="ARBA" id="ARBA00022801"/>
    </source>
</evidence>
<dbReference type="InterPro" id="IPR009003">
    <property type="entry name" value="Peptidase_S1_PA"/>
</dbReference>
<gene>
    <name evidence="12" type="primary">LOC117136545</name>
</gene>
<dbReference type="GO" id="GO:0004252">
    <property type="term" value="F:serine-type endopeptidase activity"/>
    <property type="evidence" value="ECO:0007669"/>
    <property type="project" value="InterPro"/>
</dbReference>
<keyword evidence="2" id="KW-0479">Metal-binding</keyword>
<evidence type="ECO:0000256" key="8">
    <source>
        <dbReference type="ARBA" id="ARBA00024195"/>
    </source>
</evidence>
<name>A0A6P8JCS7_DROMA</name>
<feature type="signal peptide" evidence="9">
    <location>
        <begin position="1"/>
        <end position="30"/>
    </location>
</feature>
<dbReference type="RefSeq" id="XP_033153388.1">
    <property type="nucleotide sequence ID" value="XM_033297497.1"/>
</dbReference>
<accession>A0A6P8JCS7</accession>
<evidence type="ECO:0000256" key="2">
    <source>
        <dbReference type="ARBA" id="ARBA00022723"/>
    </source>
</evidence>
<dbReference type="Pfam" id="PF00089">
    <property type="entry name" value="Trypsin"/>
    <property type="match status" value="1"/>
</dbReference>
<keyword evidence="9" id="KW-0732">Signal</keyword>
<dbReference type="PANTHER" id="PTHR24256">
    <property type="entry name" value="TRYPTASE-RELATED"/>
    <property type="match status" value="1"/>
</dbReference>
<dbReference type="InterPro" id="IPR018114">
    <property type="entry name" value="TRYPSIN_HIS"/>
</dbReference>
<dbReference type="FunFam" id="2.40.10.10:FF:000078">
    <property type="entry name" value="Serine protease H137"/>
    <property type="match status" value="1"/>
</dbReference>
<dbReference type="Proteomes" id="UP000515162">
    <property type="component" value="Chromosome 2R"/>
</dbReference>
<comment type="similarity">
    <text evidence="8">Belongs to the peptidase S1 family. CLIP subfamily.</text>
</comment>
<evidence type="ECO:0000259" key="10">
    <source>
        <dbReference type="PROSITE" id="PS50240"/>
    </source>
</evidence>
<dbReference type="AlphaFoldDB" id="A0A6P8JCS7"/>
<organism evidence="11 12">
    <name type="scientific">Drosophila mauritiana</name>
    <name type="common">Fruit fly</name>
    <dbReference type="NCBI Taxonomy" id="7226"/>
    <lineage>
        <taxon>Eukaryota</taxon>
        <taxon>Metazoa</taxon>
        <taxon>Ecdysozoa</taxon>
        <taxon>Arthropoda</taxon>
        <taxon>Hexapoda</taxon>
        <taxon>Insecta</taxon>
        <taxon>Pterygota</taxon>
        <taxon>Neoptera</taxon>
        <taxon>Endopterygota</taxon>
        <taxon>Diptera</taxon>
        <taxon>Brachycera</taxon>
        <taxon>Muscomorpha</taxon>
        <taxon>Ephydroidea</taxon>
        <taxon>Drosophilidae</taxon>
        <taxon>Drosophila</taxon>
        <taxon>Sophophora</taxon>
    </lineage>
</organism>